<protein>
    <submittedName>
        <fullName evidence="1">Uncharacterized protein</fullName>
    </submittedName>
</protein>
<dbReference type="EMBL" id="KY087898">
    <property type="protein sequence ID" value="APD19685.1"/>
    <property type="molecule type" value="Genomic_DNA"/>
</dbReference>
<organism evidence="1 2">
    <name type="scientific">Pectobacterium phage PP101</name>
    <dbReference type="NCBI Taxonomy" id="1916414"/>
    <lineage>
        <taxon>Viruses</taxon>
        <taxon>Duplodnaviria</taxon>
        <taxon>Heunggongvirae</taxon>
        <taxon>Uroviricota</taxon>
        <taxon>Caudoviricetes</taxon>
        <taxon>Chaseviridae</taxon>
        <taxon>Cleopatravirinae</taxon>
        <taxon>Suwonvirus</taxon>
        <taxon>Suwonvirus PP101</taxon>
    </lineage>
</organism>
<proteinExistence type="predicted"/>
<keyword evidence="2" id="KW-1185">Reference proteome</keyword>
<evidence type="ECO:0000313" key="1">
    <source>
        <dbReference type="EMBL" id="APD19685.1"/>
    </source>
</evidence>
<sequence>MSIKDMKPSCANDLQEKLDATQTHLNKTTKVIDYLSERKEGEIWTYINQHYVPIPVDVLIPAMLVRHNELLAHHHKLAEAKRVLDATLKGLLSD</sequence>
<name>A0A1J0MEP0_9CAUD</name>
<dbReference type="Proteomes" id="UP000224355">
    <property type="component" value="Segment"/>
</dbReference>
<evidence type="ECO:0000313" key="2">
    <source>
        <dbReference type="Proteomes" id="UP000224355"/>
    </source>
</evidence>
<reference evidence="2" key="1">
    <citation type="submission" date="2016-11" db="EMBL/GenBank/DDBJ databases">
        <authorList>
            <person name="Shneider M.M."/>
            <person name="Kabanova A.P."/>
            <person name="Vo T.N.H."/>
            <person name="Korzhenkov A."/>
            <person name="Samarov N.I."/>
            <person name="Toshchakov S.V."/>
            <person name="Miroshnikov K.K."/>
            <person name="Ignatov A.N."/>
            <person name="Kulikov E.E."/>
            <person name="Miroshnikov K.A."/>
        </authorList>
    </citation>
    <scope>NUCLEOTIDE SEQUENCE [LARGE SCALE GENOMIC DNA]</scope>
</reference>
<gene>
    <name evidence="1" type="ORF">PP101_23</name>
</gene>
<accession>A0A1J0MEP0</accession>
<reference evidence="1 2" key="2">
    <citation type="submission" date="2018-04" db="EMBL/GenBank/DDBJ databases">
        <authorList>
            <person name="Shneider M.M."/>
            <person name="Kabanova A.P."/>
            <person name="Vo T.N.H."/>
            <person name="Korzhenkov A."/>
            <person name="Samarov N.I."/>
            <person name="Toshchakov S.V."/>
            <person name="Miroshnikov K.K."/>
            <person name="Ignatov A.N."/>
            <person name="Kulikov E.E."/>
            <person name="Miroshnikov K.A."/>
        </authorList>
    </citation>
    <scope>NUCLEOTIDE SEQUENCE [LARGE SCALE GENOMIC DNA]</scope>
</reference>